<dbReference type="EMBL" id="PGGS01000379">
    <property type="protein sequence ID" value="PNH04556.1"/>
    <property type="molecule type" value="Genomic_DNA"/>
</dbReference>
<accession>A0A2J7ZWC5</accession>
<evidence type="ECO:0000256" key="1">
    <source>
        <dbReference type="SAM" id="MobiDB-lite"/>
    </source>
</evidence>
<feature type="region of interest" description="Disordered" evidence="1">
    <location>
        <begin position="150"/>
        <end position="271"/>
    </location>
</feature>
<dbReference type="AlphaFoldDB" id="A0A2J7ZWC5"/>
<evidence type="ECO:0000313" key="3">
    <source>
        <dbReference type="Proteomes" id="UP000236333"/>
    </source>
</evidence>
<feature type="compositionally biased region" description="Low complexity" evidence="1">
    <location>
        <begin position="200"/>
        <end position="214"/>
    </location>
</feature>
<keyword evidence="3" id="KW-1185">Reference proteome</keyword>
<feature type="compositionally biased region" description="Basic and acidic residues" evidence="1">
    <location>
        <begin position="119"/>
        <end position="129"/>
    </location>
</feature>
<gene>
    <name evidence="2" type="ORF">TSOC_009288</name>
</gene>
<proteinExistence type="predicted"/>
<dbReference type="Proteomes" id="UP000236333">
    <property type="component" value="Unassembled WGS sequence"/>
</dbReference>
<reference evidence="2 3" key="1">
    <citation type="journal article" date="2017" name="Mol. Biol. Evol.">
        <title>The 4-celled Tetrabaena socialis nuclear genome reveals the essential components for genetic control of cell number at the origin of multicellularity in the volvocine lineage.</title>
        <authorList>
            <person name="Featherston J."/>
            <person name="Arakaki Y."/>
            <person name="Hanschen E.R."/>
            <person name="Ferris P.J."/>
            <person name="Michod R.E."/>
            <person name="Olson B.J.S.C."/>
            <person name="Nozaki H."/>
            <person name="Durand P.M."/>
        </authorList>
    </citation>
    <scope>NUCLEOTIDE SEQUENCE [LARGE SCALE GENOMIC DNA]</scope>
    <source>
        <strain evidence="2 3">NIES-571</strain>
    </source>
</reference>
<protein>
    <submittedName>
        <fullName evidence="2">Uncharacterized protein</fullName>
    </submittedName>
</protein>
<name>A0A2J7ZWC5_9CHLO</name>
<evidence type="ECO:0000313" key="2">
    <source>
        <dbReference type="EMBL" id="PNH04556.1"/>
    </source>
</evidence>
<organism evidence="2 3">
    <name type="scientific">Tetrabaena socialis</name>
    <dbReference type="NCBI Taxonomy" id="47790"/>
    <lineage>
        <taxon>Eukaryota</taxon>
        <taxon>Viridiplantae</taxon>
        <taxon>Chlorophyta</taxon>
        <taxon>core chlorophytes</taxon>
        <taxon>Chlorophyceae</taxon>
        <taxon>CS clade</taxon>
        <taxon>Chlamydomonadales</taxon>
        <taxon>Tetrabaenaceae</taxon>
        <taxon>Tetrabaena</taxon>
    </lineage>
</organism>
<feature type="compositionally biased region" description="Low complexity" evidence="1">
    <location>
        <begin position="222"/>
        <end position="238"/>
    </location>
</feature>
<comment type="caution">
    <text evidence="2">The sequence shown here is derived from an EMBL/GenBank/DDBJ whole genome shotgun (WGS) entry which is preliminary data.</text>
</comment>
<feature type="region of interest" description="Disordered" evidence="1">
    <location>
        <begin position="84"/>
        <end position="129"/>
    </location>
</feature>
<sequence>MYSEAEAASNTGLTIVGYVTASRGDDSAMRLPGCWRSATPNCHALDRLFAQHIRAAPPTAMIPSSDTTAVLADTAELSIMPEKLGQGSAADTGDDRVVPPADVQDALGSPSEAAVAADQHSEDSGRQDDAFMAVPPADVQDAVGSPSELVAPADEQSEDPGRQDDVFMAAPPADVQGAVGSPSEPVAAADQHSEDAGWQDNAADPLLDANDTADQPPDITEPASADGDSDAPSAGAPAEQPSPSAGALQDESQDISAAADAVPPCDDLAESSAPGELAVAAPAPVETLEVAASHSTPPVAASRPTLRRGRILGWTIGQLAVGCVLACVSGALLGLAAERFDLPGLLQRPAAAGVATLSEPAPPALDCSTITPMRILRLKTPVRAGLDAAERHTDDVAPIELAALDDEAETGDGSFVWVDGRLTYRG</sequence>